<dbReference type="Gene3D" id="3.10.20.310">
    <property type="entry name" value="membrane protein fhac"/>
    <property type="match status" value="1"/>
</dbReference>
<evidence type="ECO:0000256" key="7">
    <source>
        <dbReference type="ARBA" id="ARBA00023306"/>
    </source>
</evidence>
<name>A0A1F6MBR8_9BACT</name>
<proteinExistence type="predicted"/>
<dbReference type="Proteomes" id="UP000177953">
    <property type="component" value="Unassembled WGS sequence"/>
</dbReference>
<evidence type="ECO:0000256" key="6">
    <source>
        <dbReference type="ARBA" id="ARBA00023136"/>
    </source>
</evidence>
<evidence type="ECO:0000256" key="8">
    <source>
        <dbReference type="SAM" id="Phobius"/>
    </source>
</evidence>
<protein>
    <recommendedName>
        <fullName evidence="9">POTRA domain-containing protein</fullName>
    </recommendedName>
</protein>
<dbReference type="PANTHER" id="PTHR37820:SF1">
    <property type="entry name" value="CELL DIVISION PROTEIN FTSQ"/>
    <property type="match status" value="1"/>
</dbReference>
<keyword evidence="2" id="KW-1003">Cell membrane</keyword>
<keyword evidence="3" id="KW-0132">Cell division</keyword>
<evidence type="ECO:0000256" key="4">
    <source>
        <dbReference type="ARBA" id="ARBA00022692"/>
    </source>
</evidence>
<feature type="domain" description="POTRA" evidence="9">
    <location>
        <begin position="79"/>
        <end position="155"/>
    </location>
</feature>
<organism evidence="10 11">
    <name type="scientific">Candidatus Magasanikbacteria bacterium RIFCSPHIGHO2_01_FULL_47_8</name>
    <dbReference type="NCBI Taxonomy" id="1798673"/>
    <lineage>
        <taxon>Bacteria</taxon>
        <taxon>Candidatus Magasanikiibacteriota</taxon>
    </lineage>
</organism>
<evidence type="ECO:0000256" key="5">
    <source>
        <dbReference type="ARBA" id="ARBA00022989"/>
    </source>
</evidence>
<keyword evidence="4 8" id="KW-0812">Transmembrane</keyword>
<dbReference type="GO" id="GO:0005886">
    <property type="term" value="C:plasma membrane"/>
    <property type="evidence" value="ECO:0007669"/>
    <property type="project" value="TreeGrafter"/>
</dbReference>
<dbReference type="Pfam" id="PF08478">
    <property type="entry name" value="POTRA_1"/>
    <property type="match status" value="1"/>
</dbReference>
<accession>A0A1F6MBR8</accession>
<evidence type="ECO:0000259" key="9">
    <source>
        <dbReference type="PROSITE" id="PS51779"/>
    </source>
</evidence>
<keyword evidence="5 8" id="KW-1133">Transmembrane helix</keyword>
<evidence type="ECO:0000256" key="1">
    <source>
        <dbReference type="ARBA" id="ARBA00004370"/>
    </source>
</evidence>
<dbReference type="GO" id="GO:0051301">
    <property type="term" value="P:cell division"/>
    <property type="evidence" value="ECO:0007669"/>
    <property type="project" value="UniProtKB-KW"/>
</dbReference>
<dbReference type="PROSITE" id="PS51779">
    <property type="entry name" value="POTRA"/>
    <property type="match status" value="1"/>
</dbReference>
<gene>
    <name evidence="10" type="ORF">A2754_02585</name>
</gene>
<dbReference type="InterPro" id="IPR013685">
    <property type="entry name" value="POTRA_FtsQ_type"/>
</dbReference>
<dbReference type="InterPro" id="IPR034746">
    <property type="entry name" value="POTRA"/>
</dbReference>
<evidence type="ECO:0000256" key="3">
    <source>
        <dbReference type="ARBA" id="ARBA00022618"/>
    </source>
</evidence>
<comment type="caution">
    <text evidence="10">The sequence shown here is derived from an EMBL/GenBank/DDBJ whole genome shotgun (WGS) entry which is preliminary data.</text>
</comment>
<sequence length="344" mass="39619">MRYFRPQHSFREYQPKKRWWSFLKRKPKVVRTLPRLETMNRVNPFKKQTERRGSFSLKKLILPALLVLWLGLVVYLPYFKIKKITYSGLKIVKQEEIERIINQNFLTRKKLLPANNYFLVSTNKIAEHLKDVFSLNTVQVKKIFPGVLSVEVEEKISTIIYDNGHQYFLLDQNGTAIKYLRDVGEKEFTLNRAHQAQVAGLKTTTSSVALAASSTLPTATSTAWIHLPSYASLKREFGDYPVVYDLAGPTTTAERQTNILKPEMIQGIIDIYNALPKGKLALANYFTVDNPGAGVVVHTNQAWKVFIQPLEDIVPQMANLKIVVSNNRPNEYIDVRFGERVYWK</sequence>
<comment type="subcellular location">
    <subcellularLocation>
        <location evidence="1">Membrane</location>
    </subcellularLocation>
</comment>
<dbReference type="InterPro" id="IPR050487">
    <property type="entry name" value="FtsQ_DivIB"/>
</dbReference>
<dbReference type="PANTHER" id="PTHR37820">
    <property type="entry name" value="CELL DIVISION PROTEIN DIVIB"/>
    <property type="match status" value="1"/>
</dbReference>
<evidence type="ECO:0000313" key="11">
    <source>
        <dbReference type="Proteomes" id="UP000177953"/>
    </source>
</evidence>
<evidence type="ECO:0000256" key="2">
    <source>
        <dbReference type="ARBA" id="ARBA00022475"/>
    </source>
</evidence>
<dbReference type="EMBL" id="MFPU01000068">
    <property type="protein sequence ID" value="OGH69076.1"/>
    <property type="molecule type" value="Genomic_DNA"/>
</dbReference>
<dbReference type="AlphaFoldDB" id="A0A1F6MBR8"/>
<feature type="transmembrane region" description="Helical" evidence="8">
    <location>
        <begin position="60"/>
        <end position="79"/>
    </location>
</feature>
<keyword evidence="6 8" id="KW-0472">Membrane</keyword>
<reference evidence="10 11" key="1">
    <citation type="journal article" date="2016" name="Nat. Commun.">
        <title>Thousands of microbial genomes shed light on interconnected biogeochemical processes in an aquifer system.</title>
        <authorList>
            <person name="Anantharaman K."/>
            <person name="Brown C.T."/>
            <person name="Hug L.A."/>
            <person name="Sharon I."/>
            <person name="Castelle C.J."/>
            <person name="Probst A.J."/>
            <person name="Thomas B.C."/>
            <person name="Singh A."/>
            <person name="Wilkins M.J."/>
            <person name="Karaoz U."/>
            <person name="Brodie E.L."/>
            <person name="Williams K.H."/>
            <person name="Hubbard S.S."/>
            <person name="Banfield J.F."/>
        </authorList>
    </citation>
    <scope>NUCLEOTIDE SEQUENCE [LARGE SCALE GENOMIC DNA]</scope>
</reference>
<evidence type="ECO:0000313" key="10">
    <source>
        <dbReference type="EMBL" id="OGH69076.1"/>
    </source>
</evidence>
<keyword evidence="7" id="KW-0131">Cell cycle</keyword>